<sequence>MHAYTVMVPIYEMFQWSMLKCSKVLIGDSGLLYLLIIISASSLWDQIASAIATMAMAPLDLWNEWATQILVLLSLSLQVVLLLLAGIRRREASPMPKFILWLAYQLADSTAIYAVGHLSLCGVPVKHQLVVAFWAPFLLLHLGGPDNITAYALEDSKLWLRHLQNLVVQVLGAAYVLYKYVPRSDSFIFLAAILMFAVGVVKYAERTWALKHSNMGSIRSSLHKERVGIYHHLHPRDYGSMVDDNEGDEFSVRRAHSMFHLCKRAIVDFWEVSVEKDPAENQSSWEENHNLVVNLDIKKEKLNYKSMWVLMEMELSLMYDLQYTKAGVIHTWSGYGIRVASSLTAAASILLFSFSSKDGQSRVDVAVSYTLLAGALLLEMMSLLRALGSSWTYAFLCKTQWTWLRDAALCSGRWDRLRWHLKAITGRGRNSRSARRWSGKIGQYNLLNVCRPHNRAYQPLLGRIARMLGYHDLWIRYYGSGSVEFSEYLKHQLFEYIKHLTTRGGLNMQGVIRKNWGQEAFERQKQDDIVSLYKSLKERGNNYLGAEFQEGIIIWHIATDVFIAKSRGDDADGAADMVKAIRTLSNYMIFLLVDRPYMLPGLAQSMLYQKTCENLVNIRESSPDREKRGTCMKLKEFFSLRDDPDRLMHVDELANILSEKEPPLNLDMPRLYFSYRVAEKLHDKMKEKGRAFMLQLLLDVWMDFLVYAANRCSRESHAKKLSNGGELTTILWLMTYYLHLDANNASTTRRTTL</sequence>
<feature type="transmembrane region" description="Helical" evidence="1">
    <location>
        <begin position="32"/>
        <end position="59"/>
    </location>
</feature>
<comment type="caution">
    <text evidence="3">The sequence shown here is derived from an EMBL/GenBank/DDBJ whole genome shotgun (WGS) entry which is preliminary data.</text>
</comment>
<dbReference type="Proteomes" id="UP000823388">
    <property type="component" value="Chromosome 7K"/>
</dbReference>
<feature type="domain" description="DUF4220" evidence="2">
    <location>
        <begin position="101"/>
        <end position="448"/>
    </location>
</feature>
<dbReference type="PANTHER" id="PTHR31325">
    <property type="entry name" value="OS01G0798800 PROTEIN-RELATED"/>
    <property type="match status" value="1"/>
</dbReference>
<organism evidence="3 4">
    <name type="scientific">Panicum virgatum</name>
    <name type="common">Blackwell switchgrass</name>
    <dbReference type="NCBI Taxonomy" id="38727"/>
    <lineage>
        <taxon>Eukaryota</taxon>
        <taxon>Viridiplantae</taxon>
        <taxon>Streptophyta</taxon>
        <taxon>Embryophyta</taxon>
        <taxon>Tracheophyta</taxon>
        <taxon>Spermatophyta</taxon>
        <taxon>Magnoliopsida</taxon>
        <taxon>Liliopsida</taxon>
        <taxon>Poales</taxon>
        <taxon>Poaceae</taxon>
        <taxon>PACMAD clade</taxon>
        <taxon>Panicoideae</taxon>
        <taxon>Panicodae</taxon>
        <taxon>Paniceae</taxon>
        <taxon>Panicinae</taxon>
        <taxon>Panicum</taxon>
        <taxon>Panicum sect. Hiantes</taxon>
    </lineage>
</organism>
<evidence type="ECO:0000256" key="1">
    <source>
        <dbReference type="SAM" id="Phobius"/>
    </source>
</evidence>
<keyword evidence="1" id="KW-1133">Transmembrane helix</keyword>
<keyword evidence="1" id="KW-0472">Membrane</keyword>
<dbReference type="EMBL" id="CM029049">
    <property type="protein sequence ID" value="KAG2570427.1"/>
    <property type="molecule type" value="Genomic_DNA"/>
</dbReference>
<accession>A0A8T0Q6B8</accession>
<keyword evidence="4" id="KW-1185">Reference proteome</keyword>
<dbReference type="Pfam" id="PF13968">
    <property type="entry name" value="DUF4220"/>
    <property type="match status" value="1"/>
</dbReference>
<feature type="transmembrane region" description="Helical" evidence="1">
    <location>
        <begin position="187"/>
        <end position="204"/>
    </location>
</feature>
<evidence type="ECO:0000313" key="4">
    <source>
        <dbReference type="Proteomes" id="UP000823388"/>
    </source>
</evidence>
<dbReference type="Pfam" id="PF04578">
    <property type="entry name" value="DUF594"/>
    <property type="match status" value="1"/>
</dbReference>
<feature type="transmembrane region" description="Helical" evidence="1">
    <location>
        <begin position="65"/>
        <end position="86"/>
    </location>
</feature>
<gene>
    <name evidence="3" type="ORF">PVAP13_7KG021200</name>
</gene>
<dbReference type="InterPro" id="IPR025315">
    <property type="entry name" value="DUF4220"/>
</dbReference>
<name>A0A8T0Q6B8_PANVG</name>
<keyword evidence="1" id="KW-0812">Transmembrane</keyword>
<evidence type="ECO:0000259" key="2">
    <source>
        <dbReference type="Pfam" id="PF13968"/>
    </source>
</evidence>
<evidence type="ECO:0000313" key="3">
    <source>
        <dbReference type="EMBL" id="KAG2570427.1"/>
    </source>
</evidence>
<dbReference type="AlphaFoldDB" id="A0A8T0Q6B8"/>
<proteinExistence type="predicted"/>
<protein>
    <recommendedName>
        <fullName evidence="2">DUF4220 domain-containing protein</fullName>
    </recommendedName>
</protein>
<dbReference type="InterPro" id="IPR007658">
    <property type="entry name" value="DUF594"/>
</dbReference>
<reference evidence="3" key="1">
    <citation type="submission" date="2020-05" db="EMBL/GenBank/DDBJ databases">
        <title>WGS assembly of Panicum virgatum.</title>
        <authorList>
            <person name="Lovell J.T."/>
            <person name="Jenkins J."/>
            <person name="Shu S."/>
            <person name="Juenger T.E."/>
            <person name="Schmutz J."/>
        </authorList>
    </citation>
    <scope>NUCLEOTIDE SEQUENCE</scope>
    <source>
        <strain evidence="3">AP13</strain>
    </source>
</reference>